<sequence length="173" mass="19347">MHRAGPSMVRSIYPPWNNESEKAIVAVCSVRLPPDSSRIGQFQPEGPSPPPLQPDPENLNRDRDPRADKLFDQYTAEPEARLLHSKLEISTQVTHPAYWSRGHASKLAKWALEVADIDQVAAGVAAATMGVPFFSHLGFKLDELIEVKGYERHPESIKVWIGTREVFDAKPEL</sequence>
<dbReference type="EMBL" id="KQ947404">
    <property type="protein sequence ID" value="KUJ24603.1"/>
    <property type="molecule type" value="Genomic_DNA"/>
</dbReference>
<reference evidence="2 3" key="1">
    <citation type="submission" date="2015-10" db="EMBL/GenBank/DDBJ databases">
        <title>Full genome of DAOMC 229536 Phialocephala scopiformis, a fungal endophyte of spruce producing the potent anti-insectan compound rugulosin.</title>
        <authorList>
            <consortium name="DOE Joint Genome Institute"/>
            <person name="Walker A.K."/>
            <person name="Frasz S.L."/>
            <person name="Seifert K.A."/>
            <person name="Miller J.D."/>
            <person name="Mondo S.J."/>
            <person name="Labutti K."/>
            <person name="Lipzen A."/>
            <person name="Dockter R."/>
            <person name="Kennedy M."/>
            <person name="Grigoriev I.V."/>
            <person name="Spatafora J.W."/>
        </authorList>
    </citation>
    <scope>NUCLEOTIDE SEQUENCE [LARGE SCALE GENOMIC DNA]</scope>
    <source>
        <strain evidence="2 3">CBS 120377</strain>
    </source>
</reference>
<dbReference type="InterPro" id="IPR016181">
    <property type="entry name" value="Acyl_CoA_acyltransferase"/>
</dbReference>
<accession>A0A194XWJ6</accession>
<feature type="compositionally biased region" description="Basic and acidic residues" evidence="1">
    <location>
        <begin position="58"/>
        <end position="68"/>
    </location>
</feature>
<dbReference type="AlphaFoldDB" id="A0A194XWJ6"/>
<organism evidence="2 3">
    <name type="scientific">Mollisia scopiformis</name>
    <name type="common">Conifer needle endophyte fungus</name>
    <name type="synonym">Phialocephala scopiformis</name>
    <dbReference type="NCBI Taxonomy" id="149040"/>
    <lineage>
        <taxon>Eukaryota</taxon>
        <taxon>Fungi</taxon>
        <taxon>Dikarya</taxon>
        <taxon>Ascomycota</taxon>
        <taxon>Pezizomycotina</taxon>
        <taxon>Leotiomycetes</taxon>
        <taxon>Helotiales</taxon>
        <taxon>Mollisiaceae</taxon>
        <taxon>Mollisia</taxon>
    </lineage>
</organism>
<name>A0A194XWJ6_MOLSC</name>
<evidence type="ECO:0000256" key="1">
    <source>
        <dbReference type="SAM" id="MobiDB-lite"/>
    </source>
</evidence>
<dbReference type="Proteomes" id="UP000070700">
    <property type="component" value="Unassembled WGS sequence"/>
</dbReference>
<dbReference type="InParanoid" id="A0A194XWJ6"/>
<gene>
    <name evidence="2" type="ORF">LY89DRAFT_663326</name>
</gene>
<keyword evidence="3" id="KW-1185">Reference proteome</keyword>
<dbReference type="RefSeq" id="XP_018078958.1">
    <property type="nucleotide sequence ID" value="XM_018212697.1"/>
</dbReference>
<dbReference type="KEGG" id="psco:LY89DRAFT_663326"/>
<dbReference type="Gene3D" id="3.40.630.30">
    <property type="match status" value="1"/>
</dbReference>
<dbReference type="GeneID" id="28822423"/>
<evidence type="ECO:0000313" key="3">
    <source>
        <dbReference type="Proteomes" id="UP000070700"/>
    </source>
</evidence>
<protein>
    <recommendedName>
        <fullName evidence="4">N-acetyltransferase domain-containing protein</fullName>
    </recommendedName>
</protein>
<evidence type="ECO:0000313" key="2">
    <source>
        <dbReference type="EMBL" id="KUJ24603.1"/>
    </source>
</evidence>
<dbReference type="SUPFAM" id="SSF55729">
    <property type="entry name" value="Acyl-CoA N-acyltransferases (Nat)"/>
    <property type="match status" value="1"/>
</dbReference>
<dbReference type="OrthoDB" id="4738875at2759"/>
<feature type="region of interest" description="Disordered" evidence="1">
    <location>
        <begin position="35"/>
        <end position="68"/>
    </location>
</feature>
<evidence type="ECO:0008006" key="4">
    <source>
        <dbReference type="Google" id="ProtNLM"/>
    </source>
</evidence>
<proteinExistence type="predicted"/>